<keyword evidence="1" id="KW-1133">Transmembrane helix</keyword>
<keyword evidence="3" id="KW-1185">Reference proteome</keyword>
<feature type="transmembrane region" description="Helical" evidence="1">
    <location>
        <begin position="12"/>
        <end position="32"/>
    </location>
</feature>
<dbReference type="eggNOG" id="ENOG50302C3">
    <property type="taxonomic scope" value="Bacteria"/>
</dbReference>
<dbReference type="AlphaFoldDB" id="A0A081PCP3"/>
<evidence type="ECO:0000256" key="1">
    <source>
        <dbReference type="SAM" id="Phobius"/>
    </source>
</evidence>
<keyword evidence="1" id="KW-0812">Transmembrane</keyword>
<protein>
    <submittedName>
        <fullName evidence="2">Uncharacterized protein</fullName>
    </submittedName>
</protein>
<evidence type="ECO:0000313" key="2">
    <source>
        <dbReference type="EMBL" id="KEQ28466.1"/>
    </source>
</evidence>
<dbReference type="NCBIfam" id="NF041635">
    <property type="entry name" value="STM3941_fam"/>
    <property type="match status" value="1"/>
</dbReference>
<sequence>MEFYRNRKKSVNLILICSGILVLLIAIFLYSIGLFNGEVVAKGVAISSIFGLILAVIIVKMLISLRDTSPLVILSEQGIIAKVTPVSKAAGLILWADIIDMNLTKVGADTLIALTVNKPDHYGPIIRKKLSALATSGADDGQGNLLVFLTASALDVEAPELLSIITKYKDGLR</sequence>
<feature type="transmembrane region" description="Helical" evidence="1">
    <location>
        <begin position="44"/>
        <end position="63"/>
    </location>
</feature>
<organism evidence="2 3">
    <name type="scientific">Pedobacter antarcticus 4BY</name>
    <dbReference type="NCBI Taxonomy" id="1358423"/>
    <lineage>
        <taxon>Bacteria</taxon>
        <taxon>Pseudomonadati</taxon>
        <taxon>Bacteroidota</taxon>
        <taxon>Sphingobacteriia</taxon>
        <taxon>Sphingobacteriales</taxon>
        <taxon>Sphingobacteriaceae</taxon>
        <taxon>Pedobacter</taxon>
    </lineage>
</organism>
<dbReference type="EMBL" id="JNFF01000116">
    <property type="protein sequence ID" value="KEQ28466.1"/>
    <property type="molecule type" value="Genomic_DNA"/>
</dbReference>
<dbReference type="RefSeq" id="WP_037444380.1">
    <property type="nucleotide sequence ID" value="NZ_JNFF01000116.1"/>
</dbReference>
<evidence type="ECO:0000313" key="3">
    <source>
        <dbReference type="Proteomes" id="UP000028007"/>
    </source>
</evidence>
<reference evidence="2 3" key="1">
    <citation type="journal article" date="1992" name="Int. J. Syst. Bacteriol.">
        <title>Sphingobacterium antarcticus sp. nov. a Psychrotrophic Bacterium from the Soils of Schirmacher Oasis, Antarctica.</title>
        <authorList>
            <person name="Shivaji S."/>
            <person name="Ray M.K."/>
            <person name="Rao N.S."/>
            <person name="Saiserr L."/>
            <person name="Jagannadham M.V."/>
            <person name="Kumar G.S."/>
            <person name="Reddy G."/>
            <person name="Bhargava P.M."/>
        </authorList>
    </citation>
    <scope>NUCLEOTIDE SEQUENCE [LARGE SCALE GENOMIC DNA]</scope>
    <source>
        <strain evidence="2 3">4BY</strain>
    </source>
</reference>
<dbReference type="InterPro" id="IPR048136">
    <property type="entry name" value="STM3941-like"/>
</dbReference>
<name>A0A081PCP3_9SPHI</name>
<comment type="caution">
    <text evidence="2">The sequence shown here is derived from an EMBL/GenBank/DDBJ whole genome shotgun (WGS) entry which is preliminary data.</text>
</comment>
<keyword evidence="1" id="KW-0472">Membrane</keyword>
<accession>A0A081PCP3</accession>
<proteinExistence type="predicted"/>
<dbReference type="OrthoDB" id="772159at2"/>
<dbReference type="Proteomes" id="UP000028007">
    <property type="component" value="Unassembled WGS sequence"/>
</dbReference>
<gene>
    <name evidence="2" type="ORF">N180_02200</name>
</gene>